<dbReference type="InterPro" id="IPR038770">
    <property type="entry name" value="Na+/solute_symporter_sf"/>
</dbReference>
<keyword evidence="6 7" id="KW-0472">Membrane</keyword>
<evidence type="ECO:0000256" key="7">
    <source>
        <dbReference type="SAM" id="Phobius"/>
    </source>
</evidence>
<feature type="transmembrane region" description="Helical" evidence="7">
    <location>
        <begin position="137"/>
        <end position="161"/>
    </location>
</feature>
<dbReference type="InterPro" id="IPR004710">
    <property type="entry name" value="Bilac:Na_transpt"/>
</dbReference>
<evidence type="ECO:0000256" key="1">
    <source>
        <dbReference type="ARBA" id="ARBA00004141"/>
    </source>
</evidence>
<evidence type="ECO:0000256" key="2">
    <source>
        <dbReference type="ARBA" id="ARBA00006528"/>
    </source>
</evidence>
<gene>
    <name evidence="9" type="primary">Slc10a1</name>
    <name evidence="9" type="ORF">CDAR_224641</name>
</gene>
<evidence type="ECO:0000256" key="3">
    <source>
        <dbReference type="ARBA" id="ARBA00022692"/>
    </source>
</evidence>
<dbReference type="Proteomes" id="UP001054837">
    <property type="component" value="Unassembled WGS sequence"/>
</dbReference>
<evidence type="ECO:0000256" key="5">
    <source>
        <dbReference type="ARBA" id="ARBA00022989"/>
    </source>
</evidence>
<dbReference type="GO" id="GO:0016020">
    <property type="term" value="C:membrane"/>
    <property type="evidence" value="ECO:0007669"/>
    <property type="project" value="UniProtKB-SubCell"/>
</dbReference>
<feature type="transmembrane region" description="Helical" evidence="7">
    <location>
        <begin position="173"/>
        <end position="195"/>
    </location>
</feature>
<feature type="transmembrane region" description="Helical" evidence="7">
    <location>
        <begin position="393"/>
        <end position="412"/>
    </location>
</feature>
<dbReference type="InterPro" id="IPR002657">
    <property type="entry name" value="BilAc:Na_symport/Acr3"/>
</dbReference>
<evidence type="ECO:0000256" key="6">
    <source>
        <dbReference type="ARBA" id="ARBA00023136"/>
    </source>
</evidence>
<keyword evidence="10" id="KW-1185">Reference proteome</keyword>
<name>A0AAV4NC69_9ARAC</name>
<sequence>MKSVVLFCVLFLLTVSNVSCLLSISFNVTHSSNVEVLVDGQVQVEVIFEGTKDELDKLRTDNWTVIYEQSRNLEAEFLNSVYCDDFRCIREINIKGIFLGFGKIWIAHQDPETRSWKKQDPFLEVAILRQNTIWNKIFIAFVAIVVSFNYINMGCALDLVVVKEVLRRPIGPIIGGFCQFVVMPLVSYGVGLLVFEDPVLRLGLFTFGSSPGGGASNMWTVILSGNLNLSITMTFISTLAALGTIPLWLFTLGKTIVDGTSIVVPFKNILISLASLTIPIGIGLLIQRKFPKVAARSKRLLAPVCIVLLICIIVLASVANSYIFFMLTWRMVIAASLSVWTGFAAGVLVSFAFRLSRADIVAISVETGIQNSGIAFLLLSYSLKPPVSDMASVVPVAASIITPVPLFIIYCYQKCWNRCHKSEDFELKAINSKSKLSGAVNLAHSDNEE</sequence>
<comment type="subcellular location">
    <subcellularLocation>
        <location evidence="1">Membrane</location>
        <topology evidence="1">Multi-pass membrane protein</topology>
    </subcellularLocation>
</comment>
<accession>A0AAV4NC69</accession>
<feature type="transmembrane region" description="Helical" evidence="7">
    <location>
        <begin position="300"/>
        <end position="325"/>
    </location>
</feature>
<dbReference type="PANTHER" id="PTHR10361">
    <property type="entry name" value="SODIUM-BILE ACID COTRANSPORTER"/>
    <property type="match status" value="1"/>
</dbReference>
<feature type="signal peptide" evidence="8">
    <location>
        <begin position="1"/>
        <end position="20"/>
    </location>
</feature>
<dbReference type="GO" id="GO:0015293">
    <property type="term" value="F:symporter activity"/>
    <property type="evidence" value="ECO:0007669"/>
    <property type="project" value="UniProtKB-KW"/>
</dbReference>
<evidence type="ECO:0000313" key="10">
    <source>
        <dbReference type="Proteomes" id="UP001054837"/>
    </source>
</evidence>
<keyword evidence="5 7" id="KW-1133">Transmembrane helix</keyword>
<evidence type="ECO:0000256" key="4">
    <source>
        <dbReference type="ARBA" id="ARBA00022847"/>
    </source>
</evidence>
<comment type="caution">
    <text evidence="9">The sequence shown here is derived from an EMBL/GenBank/DDBJ whole genome shotgun (WGS) entry which is preliminary data.</text>
</comment>
<keyword evidence="4" id="KW-0769">Symport</keyword>
<feature type="chain" id="PRO_5043708230" evidence="8">
    <location>
        <begin position="21"/>
        <end position="449"/>
    </location>
</feature>
<feature type="transmembrane region" description="Helical" evidence="7">
    <location>
        <begin position="360"/>
        <end position="381"/>
    </location>
</feature>
<dbReference type="EMBL" id="BPLQ01001402">
    <property type="protein sequence ID" value="GIX81468.1"/>
    <property type="molecule type" value="Genomic_DNA"/>
</dbReference>
<dbReference type="Pfam" id="PF01758">
    <property type="entry name" value="SBF"/>
    <property type="match status" value="1"/>
</dbReference>
<proteinExistence type="inferred from homology"/>
<dbReference type="PANTHER" id="PTHR10361:SF28">
    <property type="entry name" value="P3 PROTEIN-RELATED"/>
    <property type="match status" value="1"/>
</dbReference>
<evidence type="ECO:0000256" key="8">
    <source>
        <dbReference type="SAM" id="SignalP"/>
    </source>
</evidence>
<feature type="transmembrane region" description="Helical" evidence="7">
    <location>
        <begin position="331"/>
        <end position="353"/>
    </location>
</feature>
<dbReference type="Gene3D" id="1.20.1530.20">
    <property type="match status" value="1"/>
</dbReference>
<reference evidence="9 10" key="1">
    <citation type="submission" date="2021-06" db="EMBL/GenBank/DDBJ databases">
        <title>Caerostris darwini draft genome.</title>
        <authorList>
            <person name="Kono N."/>
            <person name="Arakawa K."/>
        </authorList>
    </citation>
    <scope>NUCLEOTIDE SEQUENCE [LARGE SCALE GENOMIC DNA]</scope>
</reference>
<evidence type="ECO:0000313" key="9">
    <source>
        <dbReference type="EMBL" id="GIX81468.1"/>
    </source>
</evidence>
<dbReference type="AlphaFoldDB" id="A0AAV4NC69"/>
<comment type="similarity">
    <text evidence="2">Belongs to the bile acid:sodium symporter (BASS) (TC 2.A.28) family.</text>
</comment>
<feature type="transmembrane region" description="Helical" evidence="7">
    <location>
        <begin position="269"/>
        <end position="288"/>
    </location>
</feature>
<keyword evidence="4" id="KW-0813">Transport</keyword>
<keyword evidence="3 7" id="KW-0812">Transmembrane</keyword>
<protein>
    <submittedName>
        <fullName evidence="9">Uncharacterized protein</fullName>
    </submittedName>
</protein>
<keyword evidence="8" id="KW-0732">Signal</keyword>
<feature type="transmembrane region" description="Helical" evidence="7">
    <location>
        <begin position="229"/>
        <end position="249"/>
    </location>
</feature>
<organism evidence="9 10">
    <name type="scientific">Caerostris darwini</name>
    <dbReference type="NCBI Taxonomy" id="1538125"/>
    <lineage>
        <taxon>Eukaryota</taxon>
        <taxon>Metazoa</taxon>
        <taxon>Ecdysozoa</taxon>
        <taxon>Arthropoda</taxon>
        <taxon>Chelicerata</taxon>
        <taxon>Arachnida</taxon>
        <taxon>Araneae</taxon>
        <taxon>Araneomorphae</taxon>
        <taxon>Entelegynae</taxon>
        <taxon>Araneoidea</taxon>
        <taxon>Araneidae</taxon>
        <taxon>Caerostris</taxon>
    </lineage>
</organism>